<dbReference type="InterPro" id="IPR007313">
    <property type="entry name" value="FxsA"/>
</dbReference>
<dbReference type="PANTHER" id="PTHR35335:SF1">
    <property type="entry name" value="UPF0716 PROTEIN FXSA"/>
    <property type="match status" value="1"/>
</dbReference>
<keyword evidence="2" id="KW-1133">Transmembrane helix</keyword>
<protein>
    <submittedName>
        <fullName evidence="3">Suppressor of F exclusion of phage T7</fullName>
    </submittedName>
</protein>
<name>A0A1P8WBF8_9PLAN</name>
<dbReference type="KEGG" id="fmr:Fuma_00977"/>
<feature type="transmembrane region" description="Helical" evidence="2">
    <location>
        <begin position="72"/>
        <end position="91"/>
    </location>
</feature>
<feature type="transmembrane region" description="Helical" evidence="2">
    <location>
        <begin position="28"/>
        <end position="46"/>
    </location>
</feature>
<dbReference type="NCBIfam" id="NF008528">
    <property type="entry name" value="PRK11463.1-2"/>
    <property type="match status" value="1"/>
</dbReference>
<keyword evidence="2" id="KW-0812">Transmembrane</keyword>
<proteinExistence type="predicted"/>
<dbReference type="Pfam" id="PF04186">
    <property type="entry name" value="FxsA"/>
    <property type="match status" value="1"/>
</dbReference>
<dbReference type="EMBL" id="CP017641">
    <property type="protein sequence ID" value="APZ91389.1"/>
    <property type="molecule type" value="Genomic_DNA"/>
</dbReference>
<evidence type="ECO:0000313" key="4">
    <source>
        <dbReference type="Proteomes" id="UP000187735"/>
    </source>
</evidence>
<keyword evidence="4" id="KW-1185">Reference proteome</keyword>
<dbReference type="OrthoDB" id="9792788at2"/>
<reference evidence="3 4" key="1">
    <citation type="journal article" date="2016" name="Front. Microbiol.">
        <title>Fuerstia marisgermanicae gen. nov., sp. nov., an Unusual Member of the Phylum Planctomycetes from the German Wadden Sea.</title>
        <authorList>
            <person name="Kohn T."/>
            <person name="Heuer A."/>
            <person name="Jogler M."/>
            <person name="Vollmers J."/>
            <person name="Boedeker C."/>
            <person name="Bunk B."/>
            <person name="Rast P."/>
            <person name="Borchert D."/>
            <person name="Glockner I."/>
            <person name="Freese H.M."/>
            <person name="Klenk H.P."/>
            <person name="Overmann J."/>
            <person name="Kaster A.K."/>
            <person name="Rohde M."/>
            <person name="Wiegand S."/>
            <person name="Jogler C."/>
        </authorList>
    </citation>
    <scope>NUCLEOTIDE SEQUENCE [LARGE SCALE GENOMIC DNA]</scope>
    <source>
        <strain evidence="3 4">NH11</strain>
    </source>
</reference>
<dbReference type="AlphaFoldDB" id="A0A1P8WBF8"/>
<keyword evidence="2" id="KW-0472">Membrane</keyword>
<feature type="compositionally biased region" description="Basic and acidic residues" evidence="1">
    <location>
        <begin position="160"/>
        <end position="171"/>
    </location>
</feature>
<dbReference type="Proteomes" id="UP000187735">
    <property type="component" value="Chromosome"/>
</dbReference>
<evidence type="ECO:0000256" key="2">
    <source>
        <dbReference type="SAM" id="Phobius"/>
    </source>
</evidence>
<dbReference type="RefSeq" id="WP_077023159.1">
    <property type="nucleotide sequence ID" value="NZ_CP017641.1"/>
</dbReference>
<dbReference type="STRING" id="1891926.Fuma_00977"/>
<dbReference type="GO" id="GO:0016020">
    <property type="term" value="C:membrane"/>
    <property type="evidence" value="ECO:0007669"/>
    <property type="project" value="InterPro"/>
</dbReference>
<organism evidence="3 4">
    <name type="scientific">Fuerstiella marisgermanici</name>
    <dbReference type="NCBI Taxonomy" id="1891926"/>
    <lineage>
        <taxon>Bacteria</taxon>
        <taxon>Pseudomonadati</taxon>
        <taxon>Planctomycetota</taxon>
        <taxon>Planctomycetia</taxon>
        <taxon>Planctomycetales</taxon>
        <taxon>Planctomycetaceae</taxon>
        <taxon>Fuerstiella</taxon>
    </lineage>
</organism>
<evidence type="ECO:0000256" key="1">
    <source>
        <dbReference type="SAM" id="MobiDB-lite"/>
    </source>
</evidence>
<sequence length="171" mass="18915">MFGRSILFIVLIPLIELALLTQLIEHTSIFVTVLIVLVTGVVGISLTRRQGMKAWKNAHQQMAHGKSPSKEILDGVMILFAGAFLITPGLLTDCVGFSLLVPKIRNQLATFLVRWFKARTVATFQVNSWTMGPEFQPDDSDAEGPSVRVVDPDSDSSSDEDIKNVRFEDRG</sequence>
<feature type="region of interest" description="Disordered" evidence="1">
    <location>
        <begin position="133"/>
        <end position="171"/>
    </location>
</feature>
<accession>A0A1P8WBF8</accession>
<evidence type="ECO:0000313" key="3">
    <source>
        <dbReference type="EMBL" id="APZ91389.1"/>
    </source>
</evidence>
<gene>
    <name evidence="3" type="primary">fxsA</name>
    <name evidence="3" type="ORF">Fuma_00977</name>
</gene>
<dbReference type="PANTHER" id="PTHR35335">
    <property type="entry name" value="UPF0716 PROTEIN FXSA"/>
    <property type="match status" value="1"/>
</dbReference>